<dbReference type="GO" id="GO:0016020">
    <property type="term" value="C:membrane"/>
    <property type="evidence" value="ECO:0007669"/>
    <property type="project" value="UniProtKB-SubCell"/>
</dbReference>
<dbReference type="EMBL" id="UYRV01014733">
    <property type="protein sequence ID" value="VDK60480.1"/>
    <property type="molecule type" value="Genomic_DNA"/>
</dbReference>
<dbReference type="PANTHER" id="PTHR22718">
    <property type="entry name" value="SERPENTINE RECEPTOR, CLASS X"/>
    <property type="match status" value="1"/>
</dbReference>
<evidence type="ECO:0000313" key="8">
    <source>
        <dbReference type="Proteomes" id="UP000271889"/>
    </source>
</evidence>
<feature type="domain" description="G-protein coupled receptors family 1 profile" evidence="6">
    <location>
        <begin position="24"/>
        <end position="147"/>
    </location>
</feature>
<feature type="transmembrane region" description="Helical" evidence="5">
    <location>
        <begin position="44"/>
        <end position="67"/>
    </location>
</feature>
<dbReference type="PROSITE" id="PS50262">
    <property type="entry name" value="G_PROTEIN_RECEP_F1_2"/>
    <property type="match status" value="1"/>
</dbReference>
<dbReference type="OrthoDB" id="10017003at2759"/>
<feature type="non-terminal residue" evidence="7">
    <location>
        <position position="147"/>
    </location>
</feature>
<dbReference type="InterPro" id="IPR019430">
    <property type="entry name" value="7TM_GPCR_serpentine_rcpt_Srx"/>
</dbReference>
<keyword evidence="2 5" id="KW-0812">Transmembrane</keyword>
<dbReference type="CDD" id="cd00637">
    <property type="entry name" value="7tm_classA_rhodopsin-like"/>
    <property type="match status" value="1"/>
</dbReference>
<dbReference type="PROSITE" id="PS00237">
    <property type="entry name" value="G_PROTEIN_RECEP_F1_1"/>
    <property type="match status" value="1"/>
</dbReference>
<feature type="transmembrane region" description="Helical" evidence="5">
    <location>
        <begin position="12"/>
        <end position="32"/>
    </location>
</feature>
<reference evidence="7 8" key="1">
    <citation type="submission" date="2018-11" db="EMBL/GenBank/DDBJ databases">
        <authorList>
            <consortium name="Pathogen Informatics"/>
        </authorList>
    </citation>
    <scope>NUCLEOTIDE SEQUENCE [LARGE SCALE GENOMIC DNA]</scope>
</reference>
<dbReference type="Pfam" id="PF10328">
    <property type="entry name" value="7TM_GPCR_Srx"/>
    <property type="match status" value="1"/>
</dbReference>
<evidence type="ECO:0000256" key="4">
    <source>
        <dbReference type="ARBA" id="ARBA00023136"/>
    </source>
</evidence>
<name>A0A3P6RZF9_CYLGO</name>
<dbReference type="InterPro" id="IPR017452">
    <property type="entry name" value="GPCR_Rhodpsn_7TM"/>
</dbReference>
<gene>
    <name evidence="7" type="ORF">CGOC_LOCUS5024</name>
</gene>
<accession>A0A3P6RZF9</accession>
<dbReference type="AlphaFoldDB" id="A0A3P6RZF9"/>
<dbReference type="Gene3D" id="1.20.1070.10">
    <property type="entry name" value="Rhodopsin 7-helix transmembrane proteins"/>
    <property type="match status" value="1"/>
</dbReference>
<comment type="subcellular location">
    <subcellularLocation>
        <location evidence="1">Membrane</location>
    </subcellularLocation>
</comment>
<evidence type="ECO:0000259" key="6">
    <source>
        <dbReference type="PROSITE" id="PS50262"/>
    </source>
</evidence>
<evidence type="ECO:0000256" key="2">
    <source>
        <dbReference type="ARBA" id="ARBA00022692"/>
    </source>
</evidence>
<evidence type="ECO:0000256" key="1">
    <source>
        <dbReference type="ARBA" id="ARBA00004370"/>
    </source>
</evidence>
<feature type="transmembrane region" description="Helical" evidence="5">
    <location>
        <begin position="87"/>
        <end position="105"/>
    </location>
</feature>
<evidence type="ECO:0000256" key="3">
    <source>
        <dbReference type="ARBA" id="ARBA00022989"/>
    </source>
</evidence>
<evidence type="ECO:0000256" key="5">
    <source>
        <dbReference type="SAM" id="Phobius"/>
    </source>
</evidence>
<dbReference type="GO" id="GO:0004930">
    <property type="term" value="F:G protein-coupled receptor activity"/>
    <property type="evidence" value="ECO:0007669"/>
    <property type="project" value="InterPro"/>
</dbReference>
<dbReference type="PANTHER" id="PTHR22718:SF34">
    <property type="entry name" value="G-PROTEIN COUPLED RECEPTORS FAMILY 1 PROFILE DOMAIN-CONTAINING PROTEIN"/>
    <property type="match status" value="1"/>
</dbReference>
<dbReference type="InterPro" id="IPR000276">
    <property type="entry name" value="GPCR_Rhodpsn"/>
</dbReference>
<protein>
    <recommendedName>
        <fullName evidence="6">G-protein coupled receptors family 1 profile domain-containing protein</fullName>
    </recommendedName>
</protein>
<keyword evidence="8" id="KW-1185">Reference proteome</keyword>
<organism evidence="7 8">
    <name type="scientific">Cylicostephanus goldi</name>
    <name type="common">Nematode worm</name>
    <dbReference type="NCBI Taxonomy" id="71465"/>
    <lineage>
        <taxon>Eukaryota</taxon>
        <taxon>Metazoa</taxon>
        <taxon>Ecdysozoa</taxon>
        <taxon>Nematoda</taxon>
        <taxon>Chromadorea</taxon>
        <taxon>Rhabditida</taxon>
        <taxon>Rhabditina</taxon>
        <taxon>Rhabditomorpha</taxon>
        <taxon>Strongyloidea</taxon>
        <taxon>Strongylidae</taxon>
        <taxon>Cylicostephanus</taxon>
    </lineage>
</organism>
<keyword evidence="3 5" id="KW-1133">Transmembrane helix</keyword>
<keyword evidence="4 5" id="KW-0472">Membrane</keyword>
<feature type="transmembrane region" description="Helical" evidence="5">
    <location>
        <begin position="126"/>
        <end position="146"/>
    </location>
</feature>
<proteinExistence type="predicted"/>
<evidence type="ECO:0000313" key="7">
    <source>
        <dbReference type="EMBL" id="VDK60480.1"/>
    </source>
</evidence>
<dbReference type="Proteomes" id="UP000271889">
    <property type="component" value="Unassembled WGS sequence"/>
</dbReference>
<sequence>MDQQIRVAVVGVTWISLAAYSLAANVLLAFLICKSNDMRRYTSYWIIISVSLCDAGITIINLCYFIPSVLTHDAPSTNEVTFDFYNWIWDLFWYTGVVHIALMAMNRFVCIVYPSYYAVFFSRTRTLLILCIIYIVGFTINFPTLFP</sequence>
<dbReference type="SUPFAM" id="SSF81321">
    <property type="entry name" value="Family A G protein-coupled receptor-like"/>
    <property type="match status" value="1"/>
</dbReference>